<evidence type="ECO:0000313" key="4">
    <source>
        <dbReference type="Proteomes" id="UP000308652"/>
    </source>
</evidence>
<gene>
    <name evidence="3" type="ORF">BDQ12DRAFT_661965</name>
</gene>
<sequence>MPLNRDYSIVADSTISSSPEPSTPAPVIKRVPRTYGRAREPIVEDPDTSFSHSDISSVSLGSVYSSGPRDTDEELLPSSEPRSAFLSDNSDDEEKEGSDDESDAPEHIFEWKKKLEDIDKAYSEAGRSASGESTHATQAGFGAPFLLTGPEEGIKTHPASPAALGQSALSSDIFGSTLSSFTISSASTRPSSLFPPPVAASRRHSNKRVVVHDSESESELPPKNTSSTSASPVAFPHPITTPKSHSSQTPPTSDDEMPGQSLFKTKSKAKGKVPSRIVPPLSFEEPDILSSKSHSKKKSKIKAPTKKDLKETAKDRVRLAAEQTVNIPRGENRGKFTLDGLFNKLKQASNSTIIPTSLQAPPSSDPIQSFSSPELHRRTDDFSFHAKEREKSPSPKRASLQGQISLPALADSDDELTDVPQLIAETEVKPSVEEKRRKLIETKQRWLSQHKQDVRVDDSDDDIEIVSATTKDKLKVAEAQRKQGHKKNIIDIQRQRMKLPIKPKPSADDSFSSPAKGSRANLHSLVGNGKKALTMDELNRTLAQRVLAVNREVTRQKEEEWVQRGGRAIGEGEPSSVSIDDAQKAYAERGLKAAEDKLNNSVDYEEEDEDGSDGDWAPELRGSASPEPGAEEDEEEDGDDENDENMREDEEEDFTMVNEDANIAGADDEVTDKENVIIRTRNRRQAVVDSDDSDTESSSVPKKPSLTQVENFENSLPVASLRRQSTSSLDEPTDDEKENSTEFMFADKENQAVSQLSASRPPLGTRTGSLSGLEHDIQRGLSMSPGLGARGLDENDMDTDSSAIKRVPFGELSRDSSFSSQAGPSNLTQTFVSQLQRASASTPSGPHPPAPTLSPAAFIKGDRLAGFSQFSDDESVFEVAPVLQGSFSDLFEATQKSKKSSNEFASMLKKPSRSDSFALTQDISLAPAFLVDENRLRKADMILEKEQEYIVDIAARKPQQEDEFFHTQTKLISPTQTPASQRAPLRTLSLMEPPEDSPEQSSFHRLRKRSDTPPKIPTFRASPFNSPSQQKQPVNAFDLLRNGAANVKCSKGKRKPLDLSEFVEAEAQESDEEDGFGFGKAVGVDDEEDGAHLDQNLETLVDDQELDEEAVAQDLVIEKFKEHELQDDAALEKLHQAAIQGELRKKRKHNGIDLGDSDEDSDEEERNRRIRNKMKKPRVDRDTIRSLATNEQTRAFYEAYKHGVDDEDDSFAYLQQSESQVQQQQDVVMGNVEEEQQDVDDDEDDERRYVSKAEIDRQVRELAQNGDIEEEEPVDMYDVSWIEAQSEDEDGVLVKTVSTKARKPGAHTHTVVDSMELENDLSTRNSSAALGEAHTTQLKKWSKLEGRSHNGGTARRGEGSAVTGHGKAKAKIGGGTLRNASASALSASASGRSSSMNRLKAAPSILAGLKRDARFG</sequence>
<dbReference type="OrthoDB" id="3361281at2759"/>
<dbReference type="Proteomes" id="UP000308652">
    <property type="component" value="Unassembled WGS sequence"/>
</dbReference>
<feature type="compositionally biased region" description="Polar residues" evidence="1">
    <location>
        <begin position="353"/>
        <end position="372"/>
    </location>
</feature>
<feature type="region of interest" description="Disordered" evidence="1">
    <location>
        <begin position="1065"/>
        <end position="1084"/>
    </location>
</feature>
<feature type="compositionally biased region" description="Acidic residues" evidence="1">
    <location>
        <begin position="1155"/>
        <end position="1164"/>
    </location>
</feature>
<feature type="compositionally biased region" description="Basic residues" evidence="1">
    <location>
        <begin position="293"/>
        <end position="304"/>
    </location>
</feature>
<feature type="compositionally biased region" description="Acidic residues" evidence="1">
    <location>
        <begin position="603"/>
        <end position="613"/>
    </location>
</feature>
<dbReference type="EMBL" id="ML213591">
    <property type="protein sequence ID" value="TFK43271.1"/>
    <property type="molecule type" value="Genomic_DNA"/>
</dbReference>
<feature type="compositionally biased region" description="Polar residues" evidence="1">
    <location>
        <begin position="968"/>
        <end position="980"/>
    </location>
</feature>
<feature type="compositionally biased region" description="Basic and acidic residues" evidence="1">
    <location>
        <begin position="552"/>
        <end position="562"/>
    </location>
</feature>
<feature type="compositionally biased region" description="Polar residues" evidence="1">
    <location>
        <begin position="705"/>
        <end position="714"/>
    </location>
</feature>
<dbReference type="InterPro" id="IPR018564">
    <property type="entry name" value="Repl_chkpnt_MRC1_dom"/>
</dbReference>
<feature type="compositionally biased region" description="Basic and acidic residues" evidence="1">
    <location>
        <begin position="374"/>
        <end position="393"/>
    </location>
</feature>
<feature type="region of interest" description="Disordered" evidence="1">
    <location>
        <begin position="185"/>
        <end position="315"/>
    </location>
</feature>
<keyword evidence="4" id="KW-1185">Reference proteome</keyword>
<feature type="region of interest" description="Disordered" evidence="1">
    <location>
        <begin position="1"/>
        <end position="110"/>
    </location>
</feature>
<accession>A0A5C3MPZ0</accession>
<evidence type="ECO:0000313" key="3">
    <source>
        <dbReference type="EMBL" id="TFK43271.1"/>
    </source>
</evidence>
<feature type="compositionally biased region" description="Acidic residues" evidence="1">
    <location>
        <begin position="1065"/>
        <end position="1075"/>
    </location>
</feature>
<feature type="compositionally biased region" description="Low complexity" evidence="1">
    <location>
        <begin position="1380"/>
        <end position="1395"/>
    </location>
</feature>
<feature type="compositionally biased region" description="Polar residues" evidence="1">
    <location>
        <begin position="815"/>
        <end position="844"/>
    </location>
</feature>
<reference evidence="3 4" key="1">
    <citation type="journal article" date="2019" name="Nat. Ecol. Evol.">
        <title>Megaphylogeny resolves global patterns of mushroom evolution.</title>
        <authorList>
            <person name="Varga T."/>
            <person name="Krizsan K."/>
            <person name="Foldi C."/>
            <person name="Dima B."/>
            <person name="Sanchez-Garcia M."/>
            <person name="Sanchez-Ramirez S."/>
            <person name="Szollosi G.J."/>
            <person name="Szarkandi J.G."/>
            <person name="Papp V."/>
            <person name="Albert L."/>
            <person name="Andreopoulos W."/>
            <person name="Angelini C."/>
            <person name="Antonin V."/>
            <person name="Barry K.W."/>
            <person name="Bougher N.L."/>
            <person name="Buchanan P."/>
            <person name="Buyck B."/>
            <person name="Bense V."/>
            <person name="Catcheside P."/>
            <person name="Chovatia M."/>
            <person name="Cooper J."/>
            <person name="Damon W."/>
            <person name="Desjardin D."/>
            <person name="Finy P."/>
            <person name="Geml J."/>
            <person name="Haridas S."/>
            <person name="Hughes K."/>
            <person name="Justo A."/>
            <person name="Karasinski D."/>
            <person name="Kautmanova I."/>
            <person name="Kiss B."/>
            <person name="Kocsube S."/>
            <person name="Kotiranta H."/>
            <person name="LaButti K.M."/>
            <person name="Lechner B.E."/>
            <person name="Liimatainen K."/>
            <person name="Lipzen A."/>
            <person name="Lukacs Z."/>
            <person name="Mihaltcheva S."/>
            <person name="Morgado L.N."/>
            <person name="Niskanen T."/>
            <person name="Noordeloos M.E."/>
            <person name="Ohm R.A."/>
            <person name="Ortiz-Santana B."/>
            <person name="Ovrebo C."/>
            <person name="Racz N."/>
            <person name="Riley R."/>
            <person name="Savchenko A."/>
            <person name="Shiryaev A."/>
            <person name="Soop K."/>
            <person name="Spirin V."/>
            <person name="Szebenyi C."/>
            <person name="Tomsovsky M."/>
            <person name="Tulloss R.E."/>
            <person name="Uehling J."/>
            <person name="Grigoriev I.V."/>
            <person name="Vagvolgyi C."/>
            <person name="Papp T."/>
            <person name="Martin F.M."/>
            <person name="Miettinen O."/>
            <person name="Hibbett D.S."/>
            <person name="Nagy L.G."/>
        </authorList>
    </citation>
    <scope>NUCLEOTIDE SEQUENCE [LARGE SCALE GENOMIC DNA]</scope>
    <source>
        <strain evidence="3 4">CBS 166.37</strain>
    </source>
</reference>
<feature type="region of interest" description="Disordered" evidence="1">
    <location>
        <begin position="124"/>
        <end position="166"/>
    </location>
</feature>
<feature type="compositionally biased region" description="Acidic residues" evidence="1">
    <location>
        <begin position="89"/>
        <end position="103"/>
    </location>
</feature>
<feature type="domain" description="DNA replication checkpoint mediator MRC1" evidence="2">
    <location>
        <begin position="1059"/>
        <end position="1198"/>
    </location>
</feature>
<feature type="region of interest" description="Disordered" evidence="1">
    <location>
        <begin position="1342"/>
        <end position="1398"/>
    </location>
</feature>
<feature type="region of interest" description="Disordered" evidence="1">
    <location>
        <begin position="478"/>
        <end position="524"/>
    </location>
</feature>
<evidence type="ECO:0000256" key="1">
    <source>
        <dbReference type="SAM" id="MobiDB-lite"/>
    </source>
</evidence>
<proteinExistence type="predicted"/>
<feature type="compositionally biased region" description="Basic and acidic residues" evidence="1">
    <location>
        <begin position="581"/>
        <end position="598"/>
    </location>
</feature>
<dbReference type="STRING" id="68775.A0A5C3MPZ0"/>
<feature type="compositionally biased region" description="Polar residues" evidence="1">
    <location>
        <begin position="241"/>
        <end position="252"/>
    </location>
</feature>
<feature type="compositionally biased region" description="Low complexity" evidence="1">
    <location>
        <begin position="51"/>
        <end position="66"/>
    </location>
</feature>
<feature type="region of interest" description="Disordered" evidence="1">
    <location>
        <begin position="552"/>
        <end position="856"/>
    </location>
</feature>
<feature type="compositionally biased region" description="Acidic residues" evidence="1">
    <location>
        <begin position="629"/>
        <end position="654"/>
    </location>
</feature>
<protein>
    <recommendedName>
        <fullName evidence="2">DNA replication checkpoint mediator MRC1 domain-containing protein</fullName>
    </recommendedName>
</protein>
<feature type="compositionally biased region" description="Basic and acidic residues" evidence="1">
    <location>
        <begin position="305"/>
        <end position="315"/>
    </location>
</feature>
<evidence type="ECO:0000259" key="2">
    <source>
        <dbReference type="Pfam" id="PF09444"/>
    </source>
</evidence>
<feature type="region of interest" description="Disordered" evidence="1">
    <location>
        <begin position="1142"/>
        <end position="1187"/>
    </location>
</feature>
<name>A0A5C3MPZ0_9AGAR</name>
<feature type="region of interest" description="Disordered" evidence="1">
    <location>
        <begin position="353"/>
        <end position="401"/>
    </location>
</feature>
<organism evidence="3 4">
    <name type="scientific">Crucibulum laeve</name>
    <dbReference type="NCBI Taxonomy" id="68775"/>
    <lineage>
        <taxon>Eukaryota</taxon>
        <taxon>Fungi</taxon>
        <taxon>Dikarya</taxon>
        <taxon>Basidiomycota</taxon>
        <taxon>Agaricomycotina</taxon>
        <taxon>Agaricomycetes</taxon>
        <taxon>Agaricomycetidae</taxon>
        <taxon>Agaricales</taxon>
        <taxon>Agaricineae</taxon>
        <taxon>Nidulariaceae</taxon>
        <taxon>Crucibulum</taxon>
    </lineage>
</organism>
<feature type="region of interest" description="Disordered" evidence="1">
    <location>
        <begin position="968"/>
        <end position="1031"/>
    </location>
</feature>
<dbReference type="Pfam" id="PF09444">
    <property type="entry name" value="MRC1"/>
    <property type="match status" value="1"/>
</dbReference>